<evidence type="ECO:0000313" key="5">
    <source>
        <dbReference type="Proteomes" id="UP000006727"/>
    </source>
</evidence>
<organism evidence="3">
    <name type="scientific">Physcomitrium patens</name>
    <name type="common">Spreading-leaved earth moss</name>
    <name type="synonym">Physcomitrella patens</name>
    <dbReference type="NCBI Taxonomy" id="3218"/>
    <lineage>
        <taxon>Eukaryota</taxon>
        <taxon>Viridiplantae</taxon>
        <taxon>Streptophyta</taxon>
        <taxon>Embryophyta</taxon>
        <taxon>Bryophyta</taxon>
        <taxon>Bryophytina</taxon>
        <taxon>Bryopsida</taxon>
        <taxon>Funariidae</taxon>
        <taxon>Funariales</taxon>
        <taxon>Funariaceae</taxon>
        <taxon>Physcomitrium</taxon>
    </lineage>
</organism>
<keyword evidence="1" id="KW-0812">Transmembrane</keyword>
<proteinExistence type="predicted"/>
<evidence type="ECO:0000313" key="3">
    <source>
        <dbReference type="EMBL" id="PNR30315.1"/>
    </source>
</evidence>
<dbReference type="Gramene" id="Pp3c22_2830V3.1">
    <property type="protein sequence ID" value="PAC:32904584.CDS.1"/>
    <property type="gene ID" value="Pp3c22_2830"/>
</dbReference>
<dbReference type="Proteomes" id="UP000006727">
    <property type="component" value="Chromosome 22"/>
</dbReference>
<keyword evidence="2" id="KW-0732">Signal</keyword>
<dbReference type="EnsemblPlants" id="Pp3c22_2830V3.1">
    <property type="protein sequence ID" value="PAC:32904584.CDS.1"/>
    <property type="gene ID" value="Pp3c22_2830"/>
</dbReference>
<feature type="chain" id="PRO_5036042731" evidence="2">
    <location>
        <begin position="24"/>
        <end position="93"/>
    </location>
</feature>
<accession>A0A2K1IM13</accession>
<reference evidence="3 5" key="1">
    <citation type="journal article" date="2008" name="Science">
        <title>The Physcomitrella genome reveals evolutionary insights into the conquest of land by plants.</title>
        <authorList>
            <person name="Rensing S."/>
            <person name="Lang D."/>
            <person name="Zimmer A."/>
            <person name="Terry A."/>
            <person name="Salamov A."/>
            <person name="Shapiro H."/>
            <person name="Nishiyama T."/>
            <person name="Perroud P.-F."/>
            <person name="Lindquist E."/>
            <person name="Kamisugi Y."/>
            <person name="Tanahashi T."/>
            <person name="Sakakibara K."/>
            <person name="Fujita T."/>
            <person name="Oishi K."/>
            <person name="Shin-I T."/>
            <person name="Kuroki Y."/>
            <person name="Toyoda A."/>
            <person name="Suzuki Y."/>
            <person name="Hashimoto A."/>
            <person name="Yamaguchi K."/>
            <person name="Sugano A."/>
            <person name="Kohara Y."/>
            <person name="Fujiyama A."/>
            <person name="Anterola A."/>
            <person name="Aoki S."/>
            <person name="Ashton N."/>
            <person name="Barbazuk W.B."/>
            <person name="Barker E."/>
            <person name="Bennetzen J."/>
            <person name="Bezanilla M."/>
            <person name="Blankenship R."/>
            <person name="Cho S.H."/>
            <person name="Dutcher S."/>
            <person name="Estelle M."/>
            <person name="Fawcett J.A."/>
            <person name="Gundlach H."/>
            <person name="Hanada K."/>
            <person name="Heyl A."/>
            <person name="Hicks K.A."/>
            <person name="Hugh J."/>
            <person name="Lohr M."/>
            <person name="Mayer K."/>
            <person name="Melkozernov A."/>
            <person name="Murata T."/>
            <person name="Nelson D."/>
            <person name="Pils B."/>
            <person name="Prigge M."/>
            <person name="Reiss B."/>
            <person name="Renner T."/>
            <person name="Rombauts S."/>
            <person name="Rushton P."/>
            <person name="Sanderfoot A."/>
            <person name="Schween G."/>
            <person name="Shiu S.-H."/>
            <person name="Stueber K."/>
            <person name="Theodoulou F.L."/>
            <person name="Tu H."/>
            <person name="Van de Peer Y."/>
            <person name="Verrier P.J."/>
            <person name="Waters E."/>
            <person name="Wood A."/>
            <person name="Yang L."/>
            <person name="Cove D."/>
            <person name="Cuming A."/>
            <person name="Hasebe M."/>
            <person name="Lucas S."/>
            <person name="Mishler D.B."/>
            <person name="Reski R."/>
            <person name="Grigoriev I."/>
            <person name="Quatrano R.S."/>
            <person name="Boore J.L."/>
        </authorList>
    </citation>
    <scope>NUCLEOTIDE SEQUENCE [LARGE SCALE GENOMIC DNA]</scope>
    <source>
        <strain evidence="4 5">cv. Gransden 2004</strain>
    </source>
</reference>
<feature type="transmembrane region" description="Helical" evidence="1">
    <location>
        <begin position="59"/>
        <end position="84"/>
    </location>
</feature>
<evidence type="ECO:0000256" key="2">
    <source>
        <dbReference type="SAM" id="SignalP"/>
    </source>
</evidence>
<sequence>MGWNWRGGFVVSVTSGALQLLSTKDLVVLHQICRCFDCQLRVGLCLALLHCPISTPPPMFYPMFVCLFVCFLNMGFSCLCSCMIMREHTEDLF</sequence>
<reference evidence="3 5" key="2">
    <citation type="journal article" date="2018" name="Plant J.">
        <title>The Physcomitrella patens chromosome-scale assembly reveals moss genome structure and evolution.</title>
        <authorList>
            <person name="Lang D."/>
            <person name="Ullrich K.K."/>
            <person name="Murat F."/>
            <person name="Fuchs J."/>
            <person name="Jenkins J."/>
            <person name="Haas F.B."/>
            <person name="Piednoel M."/>
            <person name="Gundlach H."/>
            <person name="Van Bel M."/>
            <person name="Meyberg R."/>
            <person name="Vives C."/>
            <person name="Morata J."/>
            <person name="Symeonidi A."/>
            <person name="Hiss M."/>
            <person name="Muchero W."/>
            <person name="Kamisugi Y."/>
            <person name="Saleh O."/>
            <person name="Blanc G."/>
            <person name="Decker E.L."/>
            <person name="van Gessel N."/>
            <person name="Grimwood J."/>
            <person name="Hayes R.D."/>
            <person name="Graham S.W."/>
            <person name="Gunter L.E."/>
            <person name="McDaniel S.F."/>
            <person name="Hoernstein S.N.W."/>
            <person name="Larsson A."/>
            <person name="Li F.W."/>
            <person name="Perroud P.F."/>
            <person name="Phillips J."/>
            <person name="Ranjan P."/>
            <person name="Rokshar D.S."/>
            <person name="Rothfels C.J."/>
            <person name="Schneider L."/>
            <person name="Shu S."/>
            <person name="Stevenson D.W."/>
            <person name="Thummler F."/>
            <person name="Tillich M."/>
            <person name="Villarreal Aguilar J.C."/>
            <person name="Widiez T."/>
            <person name="Wong G.K."/>
            <person name="Wymore A."/>
            <person name="Zhang Y."/>
            <person name="Zimmer A.D."/>
            <person name="Quatrano R.S."/>
            <person name="Mayer K.F.X."/>
            <person name="Goodstein D."/>
            <person name="Casacuberta J.M."/>
            <person name="Vandepoele K."/>
            <person name="Reski R."/>
            <person name="Cuming A.C."/>
            <person name="Tuskan G.A."/>
            <person name="Maumus F."/>
            <person name="Salse J."/>
            <person name="Schmutz J."/>
            <person name="Rensing S.A."/>
        </authorList>
    </citation>
    <scope>NUCLEOTIDE SEQUENCE [LARGE SCALE GENOMIC DNA]</scope>
    <source>
        <strain evidence="4 5">cv. Gransden 2004</strain>
    </source>
</reference>
<gene>
    <name evidence="3" type="ORF">PHYPA_026631</name>
</gene>
<dbReference type="EMBL" id="ABEU02000022">
    <property type="protein sequence ID" value="PNR30315.1"/>
    <property type="molecule type" value="Genomic_DNA"/>
</dbReference>
<dbReference type="EnsemblPlants" id="Pp3c22_2830V3.2">
    <property type="protein sequence ID" value="PAC:32904585.CDS.1"/>
    <property type="gene ID" value="Pp3c22_2830"/>
</dbReference>
<reference evidence="4" key="3">
    <citation type="submission" date="2020-12" db="UniProtKB">
        <authorList>
            <consortium name="EnsemblPlants"/>
        </authorList>
    </citation>
    <scope>IDENTIFICATION</scope>
</reference>
<feature type="signal peptide" evidence="2">
    <location>
        <begin position="1"/>
        <end position="23"/>
    </location>
</feature>
<protein>
    <submittedName>
        <fullName evidence="3 4">Uncharacterized protein</fullName>
    </submittedName>
</protein>
<evidence type="ECO:0000256" key="1">
    <source>
        <dbReference type="SAM" id="Phobius"/>
    </source>
</evidence>
<keyword evidence="1" id="KW-0472">Membrane</keyword>
<keyword evidence="5" id="KW-1185">Reference proteome</keyword>
<dbReference type="Gramene" id="Pp3c22_2830V3.2">
    <property type="protein sequence ID" value="PAC:32904585.CDS.1"/>
    <property type="gene ID" value="Pp3c22_2830"/>
</dbReference>
<dbReference type="InParanoid" id="A0A2K1IM13"/>
<name>A0A2K1IM13_PHYPA</name>
<dbReference type="AlphaFoldDB" id="A0A2K1IM13"/>
<keyword evidence="1" id="KW-1133">Transmembrane helix</keyword>
<evidence type="ECO:0000313" key="4">
    <source>
        <dbReference type="EnsemblPlants" id="PAC:32904584.CDS.1"/>
    </source>
</evidence>